<dbReference type="PANTHER" id="PTHR28635:SF1">
    <property type="entry name" value="TRANSMEMBRANE INNER EAR EXPRESSED PROTEIN"/>
    <property type="match status" value="1"/>
</dbReference>
<keyword evidence="2" id="KW-1133">Transmembrane helix</keyword>
<reference evidence="4" key="1">
    <citation type="submission" date="2025-08" db="UniProtKB">
        <authorList>
            <consortium name="RefSeq"/>
        </authorList>
    </citation>
    <scope>IDENTIFICATION</scope>
    <source>
        <tissue evidence="4">Thorax and Abdomen</tissue>
    </source>
</reference>
<feature type="transmembrane region" description="Helical" evidence="2">
    <location>
        <begin position="53"/>
        <end position="75"/>
    </location>
</feature>
<evidence type="ECO:0000313" key="4">
    <source>
        <dbReference type="RefSeq" id="XP_015523394.2"/>
    </source>
</evidence>
<dbReference type="InterPro" id="IPR032006">
    <property type="entry name" value="TMIE"/>
</dbReference>
<evidence type="ECO:0000256" key="2">
    <source>
        <dbReference type="SAM" id="Phobius"/>
    </source>
</evidence>
<sequence>MDKETNLTMPSSASSTLTVPPCSPNEVPIRHGDCGDGGVNEWLEDETVAGFRVWQLAGMVLSVLLTIIIALCCCIRFRVPRTKQEIEADYIRNKITRRFRKELTNINNEEMDEMDLKRALDRVRARFDAETELQRQQKEVTYNEPTRGFRARVNAILHGVHLRLARNEPRELSNVI</sequence>
<evidence type="ECO:0000256" key="1">
    <source>
        <dbReference type="SAM" id="MobiDB-lite"/>
    </source>
</evidence>
<dbReference type="RefSeq" id="XP_015523394.2">
    <property type="nucleotide sequence ID" value="XM_015667908.2"/>
</dbReference>
<gene>
    <name evidence="4" type="primary">LOC107226929</name>
</gene>
<protein>
    <submittedName>
        <fullName evidence="4">Transmembrane inner ear expressed protein</fullName>
    </submittedName>
</protein>
<feature type="region of interest" description="Disordered" evidence="1">
    <location>
        <begin position="1"/>
        <end position="24"/>
    </location>
</feature>
<name>A0A6J0CAY4_NEOLC</name>
<evidence type="ECO:0000313" key="3">
    <source>
        <dbReference type="Proteomes" id="UP000829291"/>
    </source>
</evidence>
<keyword evidence="3" id="KW-1185">Reference proteome</keyword>
<dbReference type="Proteomes" id="UP000829291">
    <property type="component" value="Chromosome 3"/>
</dbReference>
<dbReference type="OrthoDB" id="6154284at2759"/>
<accession>A0A6J0CAY4</accession>
<dbReference type="InParanoid" id="A0A6J0CAY4"/>
<dbReference type="GeneID" id="107226929"/>
<organism evidence="4">
    <name type="scientific">Neodiprion lecontei</name>
    <name type="common">Redheaded pine sawfly</name>
    <dbReference type="NCBI Taxonomy" id="441921"/>
    <lineage>
        <taxon>Eukaryota</taxon>
        <taxon>Metazoa</taxon>
        <taxon>Ecdysozoa</taxon>
        <taxon>Arthropoda</taxon>
        <taxon>Hexapoda</taxon>
        <taxon>Insecta</taxon>
        <taxon>Pterygota</taxon>
        <taxon>Neoptera</taxon>
        <taxon>Endopterygota</taxon>
        <taxon>Hymenoptera</taxon>
        <taxon>Tenthredinoidea</taxon>
        <taxon>Diprionidae</taxon>
        <taxon>Diprioninae</taxon>
        <taxon>Neodiprion</taxon>
    </lineage>
</organism>
<dbReference type="Pfam" id="PF16038">
    <property type="entry name" value="TMIE"/>
    <property type="match status" value="1"/>
</dbReference>
<dbReference type="PANTHER" id="PTHR28635">
    <property type="entry name" value="TRANSMEMBRANE INNER EAR EXPRESSED PROTEIN"/>
    <property type="match status" value="1"/>
</dbReference>
<dbReference type="KEGG" id="nlo:107226929"/>
<keyword evidence="2" id="KW-0472">Membrane</keyword>
<dbReference type="AlphaFoldDB" id="A0A6J0CAY4"/>
<feature type="compositionally biased region" description="Polar residues" evidence="1">
    <location>
        <begin position="1"/>
        <end position="18"/>
    </location>
</feature>
<proteinExistence type="predicted"/>
<keyword evidence="2 4" id="KW-0812">Transmembrane</keyword>